<dbReference type="GO" id="GO:0003677">
    <property type="term" value="F:DNA binding"/>
    <property type="evidence" value="ECO:0007669"/>
    <property type="project" value="UniProtKB-UniRule"/>
</dbReference>
<feature type="coiled-coil region" evidence="6">
    <location>
        <begin position="256"/>
        <end position="283"/>
    </location>
</feature>
<dbReference type="AlphaFoldDB" id="A0A267DNP6"/>
<evidence type="ECO:0000256" key="7">
    <source>
        <dbReference type="SAM" id="MobiDB-lite"/>
    </source>
</evidence>
<comment type="caution">
    <text evidence="9">The sequence shown here is derived from an EMBL/GenBank/DDBJ whole genome shotgun (WGS) entry which is preliminary data.</text>
</comment>
<feature type="region of interest" description="Disordered" evidence="7">
    <location>
        <begin position="212"/>
        <end position="252"/>
    </location>
</feature>
<keyword evidence="2 5" id="KW-0863">Zinc-finger</keyword>
<dbReference type="InterPro" id="IPR048366">
    <property type="entry name" value="TNP-like_GBD"/>
</dbReference>
<accession>A0A267DNP6</accession>
<sequence length="960" mass="107863">LLSMAKLGSGSEFSGVKTSSKICTHPKKALVLAIDSRRNRLTSFLASSQVGRDTEFKVIRQDGERKDFTSHFTSKQCKNDKNTSNASCNHHTDMEFSSKRCCAATCTHTAQSLTDEGVAVRMHRFPADDGVANRWRQMLEIDLDIGAIRKMGLRVCSVHFTDNDYSCPSLRHEYTTRLRWNAVPDRELTLPRLIAHDLTHLVFRSDEEADNLYPPELQPFNGTDGEPPQAEEQQTMPTANSSTNQGHAEQRSNNIIAQLRSKVRRQKTTIRQMQARIEKAKAVQSGSSSSIATRLMQQKIRRDVRSRGMRWTKKDIACSIQLHHKGSSAYRLVRNKWKIPLPSSSTIRRRIRQYFVLPGICNLTIRSLQSKFDASSTNQQRIATLCFDGMSLTPSLRYQQHRDVVVGCDPRTADDSKEQLPRPVNEAIVAVLRGVFQDWKQPIAYYPVFRTLGQEGFGIAIDECLTASHKAGIKVVALVADQESTQWAHLSRRADTANPFLRHPVTGEPVYVIVDIPHCLKNARNALMKNDIKFNECKLAKWQHLIQFYQNDSGPSLRLASKLTDAHFSLALGQKMKVSLAAQVLSHSVASGIRTLVHHNELSEDALQTAEFAKRLNDIFDMLNSAHLYGKGFQQPIHRDTLSAQIDRLTEAEDFVRSWRFLPLNGRAVKPTMPFKEGWLLSLSATKQLCTTLIRDHHFDYVCTRRFTQDHVENLFCIIRGHNGFNDRPELSSFVGALRSVAASGLAQPDSTSRNCEDDNCEAAIIAACASTGAGDCVTTKAGPQNSSSVVCQAPQQQLLQKKLDSWQGASNVSLEAAEYVGGYVLKRSRVLHCQVCNSLLTASESAGVHIQHKTYSHAFRGLTAPSPVALVAFMKMEAEFAALTSSFIIQPRVAARFVNHLREQLVALPACELHHTRVHNQVFKNFAHLRLHHWCRREMKNLRAVAQKKKTMGKIRKLH</sequence>
<feature type="domain" description="THAP-type" evidence="8">
    <location>
        <begin position="94"/>
        <end position="187"/>
    </location>
</feature>
<evidence type="ECO:0000256" key="1">
    <source>
        <dbReference type="ARBA" id="ARBA00022723"/>
    </source>
</evidence>
<dbReference type="EMBL" id="NIVC01003697">
    <property type="protein sequence ID" value="PAA50189.1"/>
    <property type="molecule type" value="Genomic_DNA"/>
</dbReference>
<evidence type="ECO:0000313" key="10">
    <source>
        <dbReference type="Proteomes" id="UP000215902"/>
    </source>
</evidence>
<dbReference type="SMART" id="SM00692">
    <property type="entry name" value="DM3"/>
    <property type="match status" value="1"/>
</dbReference>
<reference evidence="9 10" key="1">
    <citation type="submission" date="2017-06" db="EMBL/GenBank/DDBJ databases">
        <title>A platform for efficient transgenesis in Macrostomum lignano, a flatworm model organism for stem cell research.</title>
        <authorList>
            <person name="Berezikov E."/>
        </authorList>
    </citation>
    <scope>NUCLEOTIDE SEQUENCE [LARGE SCALE GENOMIC DNA]</scope>
    <source>
        <strain evidence="9">DV1</strain>
        <tissue evidence="9">Whole organism</tissue>
    </source>
</reference>
<feature type="non-terminal residue" evidence="9">
    <location>
        <position position="1"/>
    </location>
</feature>
<dbReference type="PROSITE" id="PS50950">
    <property type="entry name" value="ZF_THAP"/>
    <property type="match status" value="1"/>
</dbReference>
<evidence type="ECO:0000256" key="2">
    <source>
        <dbReference type="ARBA" id="ARBA00022771"/>
    </source>
</evidence>
<evidence type="ECO:0000256" key="4">
    <source>
        <dbReference type="ARBA" id="ARBA00023125"/>
    </source>
</evidence>
<dbReference type="Proteomes" id="UP000215902">
    <property type="component" value="Unassembled WGS sequence"/>
</dbReference>
<dbReference type="InterPro" id="IPR006612">
    <property type="entry name" value="THAP_Znf"/>
</dbReference>
<dbReference type="Pfam" id="PF21788">
    <property type="entry name" value="TNP-like_GBD"/>
    <property type="match status" value="1"/>
</dbReference>
<dbReference type="Gene3D" id="6.20.210.20">
    <property type="entry name" value="THAP domain"/>
    <property type="match status" value="1"/>
</dbReference>
<keyword evidence="1" id="KW-0479">Metal-binding</keyword>
<dbReference type="Pfam" id="PF21787">
    <property type="entry name" value="TNP-like_RNaseH_N"/>
    <property type="match status" value="1"/>
</dbReference>
<name>A0A267DNP6_9PLAT</name>
<dbReference type="OrthoDB" id="2441813at2759"/>
<keyword evidence="3" id="KW-0862">Zinc</keyword>
<dbReference type="STRING" id="282301.A0A267DNP6"/>
<evidence type="ECO:0000256" key="5">
    <source>
        <dbReference type="PROSITE-ProRule" id="PRU00309"/>
    </source>
</evidence>
<dbReference type="InterPro" id="IPR038441">
    <property type="entry name" value="THAP_Znf_sf"/>
</dbReference>
<proteinExistence type="predicted"/>
<keyword evidence="6" id="KW-0175">Coiled coil</keyword>
<dbReference type="SUPFAM" id="SSF57716">
    <property type="entry name" value="Glucocorticoid receptor-like (DNA-binding domain)"/>
    <property type="match status" value="1"/>
</dbReference>
<evidence type="ECO:0000256" key="3">
    <source>
        <dbReference type="ARBA" id="ARBA00022833"/>
    </source>
</evidence>
<dbReference type="InterPro" id="IPR048365">
    <property type="entry name" value="TNP-like_RNaseH_N"/>
</dbReference>
<feature type="compositionally biased region" description="Polar residues" evidence="7">
    <location>
        <begin position="231"/>
        <end position="252"/>
    </location>
</feature>
<organism evidence="9 10">
    <name type="scientific">Macrostomum lignano</name>
    <dbReference type="NCBI Taxonomy" id="282301"/>
    <lineage>
        <taxon>Eukaryota</taxon>
        <taxon>Metazoa</taxon>
        <taxon>Spiralia</taxon>
        <taxon>Lophotrochozoa</taxon>
        <taxon>Platyhelminthes</taxon>
        <taxon>Rhabditophora</taxon>
        <taxon>Macrostomorpha</taxon>
        <taxon>Macrostomida</taxon>
        <taxon>Macrostomidae</taxon>
        <taxon>Macrostomum</taxon>
    </lineage>
</organism>
<protein>
    <recommendedName>
        <fullName evidence="8">THAP-type domain-containing protein</fullName>
    </recommendedName>
</protein>
<dbReference type="GO" id="GO:0008270">
    <property type="term" value="F:zinc ion binding"/>
    <property type="evidence" value="ECO:0007669"/>
    <property type="project" value="UniProtKB-KW"/>
</dbReference>
<gene>
    <name evidence="9" type="ORF">BOX15_Mlig018125g4</name>
</gene>
<evidence type="ECO:0000313" key="9">
    <source>
        <dbReference type="EMBL" id="PAA50189.1"/>
    </source>
</evidence>
<dbReference type="Pfam" id="PF05485">
    <property type="entry name" value="THAP"/>
    <property type="match status" value="1"/>
</dbReference>
<evidence type="ECO:0000259" key="8">
    <source>
        <dbReference type="PROSITE" id="PS50950"/>
    </source>
</evidence>
<dbReference type="SMART" id="SM00980">
    <property type="entry name" value="THAP"/>
    <property type="match status" value="1"/>
</dbReference>
<evidence type="ECO:0000256" key="6">
    <source>
        <dbReference type="SAM" id="Coils"/>
    </source>
</evidence>
<keyword evidence="10" id="KW-1185">Reference proteome</keyword>
<keyword evidence="4 5" id="KW-0238">DNA-binding</keyword>